<dbReference type="PROSITE" id="PS51118">
    <property type="entry name" value="HTH_HXLR"/>
    <property type="match status" value="1"/>
</dbReference>
<keyword evidence="7" id="KW-1185">Reference proteome</keyword>
<dbReference type="InterPro" id="IPR002577">
    <property type="entry name" value="HTH_HxlR"/>
</dbReference>
<dbReference type="Pfam" id="PF01638">
    <property type="entry name" value="HxlR"/>
    <property type="match status" value="1"/>
</dbReference>
<dbReference type="Proteomes" id="UP001240150">
    <property type="component" value="Chromosome"/>
</dbReference>
<dbReference type="SMART" id="SM00418">
    <property type="entry name" value="HTH_ARSR"/>
    <property type="match status" value="1"/>
</dbReference>
<evidence type="ECO:0000259" key="5">
    <source>
        <dbReference type="PROSITE" id="PS51118"/>
    </source>
</evidence>
<gene>
    <name evidence="6" type="ORF">ACTOB_003426</name>
</gene>
<evidence type="ECO:0000313" key="6">
    <source>
        <dbReference type="EMBL" id="WIM99764.1"/>
    </source>
</evidence>
<proteinExistence type="predicted"/>
<dbReference type="EMBL" id="CP126980">
    <property type="protein sequence ID" value="WIM99764.1"/>
    <property type="molecule type" value="Genomic_DNA"/>
</dbReference>
<dbReference type="Gene3D" id="1.10.10.10">
    <property type="entry name" value="Winged helix-like DNA-binding domain superfamily/Winged helix DNA-binding domain"/>
    <property type="match status" value="1"/>
</dbReference>
<accession>A0ABY8WTV2</accession>
<dbReference type="PANTHER" id="PTHR33204">
    <property type="entry name" value="TRANSCRIPTIONAL REGULATOR, MARR FAMILY"/>
    <property type="match status" value="1"/>
</dbReference>
<reference evidence="6 7" key="1">
    <citation type="submission" date="2023-06" db="EMBL/GenBank/DDBJ databases">
        <authorList>
            <person name="Yushchuk O."/>
            <person name="Binda E."/>
            <person name="Ruckert-Reed C."/>
            <person name="Fedorenko V."/>
            <person name="Kalinowski J."/>
            <person name="Marinelli F."/>
        </authorList>
    </citation>
    <scope>NUCLEOTIDE SEQUENCE [LARGE SCALE GENOMIC DNA]</scope>
    <source>
        <strain evidence="6 7">NRRL 3884</strain>
    </source>
</reference>
<dbReference type="InterPro" id="IPR036390">
    <property type="entry name" value="WH_DNA-bd_sf"/>
</dbReference>
<dbReference type="SUPFAM" id="SSF46785">
    <property type="entry name" value="Winged helix' DNA-binding domain"/>
    <property type="match status" value="1"/>
</dbReference>
<evidence type="ECO:0000256" key="4">
    <source>
        <dbReference type="SAM" id="MobiDB-lite"/>
    </source>
</evidence>
<dbReference type="InterPro" id="IPR036388">
    <property type="entry name" value="WH-like_DNA-bd_sf"/>
</dbReference>
<protein>
    <submittedName>
        <fullName evidence="6">Helix-turn-helix domain-containing protein</fullName>
    </submittedName>
</protein>
<dbReference type="RefSeq" id="WP_284921202.1">
    <property type="nucleotide sequence ID" value="NZ_CP126980.1"/>
</dbReference>
<evidence type="ECO:0000256" key="1">
    <source>
        <dbReference type="ARBA" id="ARBA00023015"/>
    </source>
</evidence>
<evidence type="ECO:0000256" key="2">
    <source>
        <dbReference type="ARBA" id="ARBA00023125"/>
    </source>
</evidence>
<feature type="region of interest" description="Disordered" evidence="4">
    <location>
        <begin position="1"/>
        <end position="22"/>
    </location>
</feature>
<evidence type="ECO:0000256" key="3">
    <source>
        <dbReference type="ARBA" id="ARBA00023163"/>
    </source>
</evidence>
<keyword evidence="3" id="KW-0804">Transcription</keyword>
<keyword evidence="1" id="KW-0805">Transcription regulation</keyword>
<dbReference type="InterPro" id="IPR001845">
    <property type="entry name" value="HTH_ArsR_DNA-bd_dom"/>
</dbReference>
<keyword evidence="2" id="KW-0238">DNA-binding</keyword>
<organism evidence="6 7">
    <name type="scientific">Actinoplanes oblitus</name>
    <dbReference type="NCBI Taxonomy" id="3040509"/>
    <lineage>
        <taxon>Bacteria</taxon>
        <taxon>Bacillati</taxon>
        <taxon>Actinomycetota</taxon>
        <taxon>Actinomycetes</taxon>
        <taxon>Micromonosporales</taxon>
        <taxon>Micromonosporaceae</taxon>
        <taxon>Actinoplanes</taxon>
    </lineage>
</organism>
<dbReference type="CDD" id="cd00090">
    <property type="entry name" value="HTH_ARSR"/>
    <property type="match status" value="1"/>
</dbReference>
<sequence length="145" mass="16284">MSSHDHSQAESAMAHQTVSRWDAELVPDDAGRTDRPDTECPVEIALAAIGGRWTTLVLRELMHRPLSFSELSETLPQLSDKVLDERLRRLRTQNLVERRAVTGFPSRVTYSLTPAGQQLRPLLVELYRTGLHLRQSLRPAPAPPA</sequence>
<name>A0ABY8WTV2_9ACTN</name>
<dbReference type="PANTHER" id="PTHR33204:SF18">
    <property type="entry name" value="TRANSCRIPTIONAL REGULATORY PROTEIN"/>
    <property type="match status" value="1"/>
</dbReference>
<dbReference type="InterPro" id="IPR011991">
    <property type="entry name" value="ArsR-like_HTH"/>
</dbReference>
<feature type="domain" description="HTH hxlR-type" evidence="5">
    <location>
        <begin position="40"/>
        <end position="138"/>
    </location>
</feature>
<evidence type="ECO:0000313" key="7">
    <source>
        <dbReference type="Proteomes" id="UP001240150"/>
    </source>
</evidence>